<organism evidence="3 4">
    <name type="scientific">Microcystis aeruginosa BLCC-F158</name>
    <dbReference type="NCBI Taxonomy" id="2755316"/>
    <lineage>
        <taxon>Bacteria</taxon>
        <taxon>Bacillati</taxon>
        <taxon>Cyanobacteriota</taxon>
        <taxon>Cyanophyceae</taxon>
        <taxon>Oscillatoriophycideae</taxon>
        <taxon>Chroococcales</taxon>
        <taxon>Microcystaceae</taxon>
        <taxon>Microcystis</taxon>
    </lineage>
</organism>
<evidence type="ECO:0000256" key="1">
    <source>
        <dbReference type="SAM" id="SignalP"/>
    </source>
</evidence>
<gene>
    <name evidence="3" type="ORF">H0901_03805</name>
</gene>
<reference evidence="3 4" key="1">
    <citation type="submission" date="2020-07" db="EMBL/GenBank/DDBJ databases">
        <title>Genomes of two Microcystis aeruginosa (Cyanobacteria) strains from Florida (USA) with disparate toxicogenic potential.</title>
        <authorList>
            <person name="Lefler F.W."/>
            <person name="Barbosa M."/>
            <person name="Berthold D.E."/>
            <person name="Laughinghouse H.D. IV."/>
        </authorList>
    </citation>
    <scope>NUCLEOTIDE SEQUENCE [LARGE SCALE GENOMIC DNA]</scope>
    <source>
        <strain evidence="3 4">BLCCF158</strain>
    </source>
</reference>
<dbReference type="EMBL" id="JACEGC010000010">
    <property type="protein sequence ID" value="MBC1194431.1"/>
    <property type="molecule type" value="Genomic_DNA"/>
</dbReference>
<comment type="caution">
    <text evidence="3">The sequence shown here is derived from an EMBL/GenBank/DDBJ whole genome shotgun (WGS) entry which is preliminary data.</text>
</comment>
<accession>A0A841UTU3</accession>
<sequence>MKLAIAPLVLSTATFGLMLGVSQNAQASGLIRNVNATATGFTGTALPLGNLAAITNGNGLPLNQPSLTGAHAATTGNTSGTGNSWRSVINSGANPIGNLVLEFNLNGIYNLAGFSFWNTSGSTDLSNQGIKDVTIEYKLGAGGSWTALTGAPTSFLAGSSSTGGAATVQQFNFAPVYATNVRFRNMSNFGSLSAGNNRVGLNEIQFTSIPEPSSTLALLALGLAGVGLRKRV</sequence>
<evidence type="ECO:0000313" key="3">
    <source>
        <dbReference type="EMBL" id="MBC1194431.1"/>
    </source>
</evidence>
<feature type="chain" id="PRO_5032270572" evidence="1">
    <location>
        <begin position="28"/>
        <end position="232"/>
    </location>
</feature>
<name>A0A841UTU3_MICAE</name>
<dbReference type="Gene3D" id="2.60.120.260">
    <property type="entry name" value="Galactose-binding domain-like"/>
    <property type="match status" value="1"/>
</dbReference>
<feature type="domain" description="Ice-binding protein C-terminal" evidence="2">
    <location>
        <begin position="208"/>
        <end position="231"/>
    </location>
</feature>
<dbReference type="Pfam" id="PF07589">
    <property type="entry name" value="PEP-CTERM"/>
    <property type="match status" value="1"/>
</dbReference>
<dbReference type="RefSeq" id="WP_185238654.1">
    <property type="nucleotide sequence ID" value="NZ_JACEGC010000010.1"/>
</dbReference>
<dbReference type="AlphaFoldDB" id="A0A841UTU3"/>
<evidence type="ECO:0000259" key="2">
    <source>
        <dbReference type="Pfam" id="PF07589"/>
    </source>
</evidence>
<protein>
    <submittedName>
        <fullName evidence="3">PEP-CTERM sorting domain-containing protein</fullName>
    </submittedName>
</protein>
<dbReference type="InterPro" id="IPR013424">
    <property type="entry name" value="Ice-binding_C"/>
</dbReference>
<proteinExistence type="predicted"/>
<feature type="signal peptide" evidence="1">
    <location>
        <begin position="1"/>
        <end position="27"/>
    </location>
</feature>
<dbReference type="Proteomes" id="UP000525432">
    <property type="component" value="Unassembled WGS sequence"/>
</dbReference>
<dbReference type="InterPro" id="IPR008979">
    <property type="entry name" value="Galactose-bd-like_sf"/>
</dbReference>
<keyword evidence="1" id="KW-0732">Signal</keyword>
<evidence type="ECO:0000313" key="4">
    <source>
        <dbReference type="Proteomes" id="UP000525432"/>
    </source>
</evidence>
<dbReference type="NCBIfam" id="TIGR02595">
    <property type="entry name" value="PEP_CTERM"/>
    <property type="match status" value="1"/>
</dbReference>
<dbReference type="SUPFAM" id="SSF49785">
    <property type="entry name" value="Galactose-binding domain-like"/>
    <property type="match status" value="1"/>
</dbReference>